<accession>A0A9P4N157</accession>
<gene>
    <name evidence="2" type="ORF">CC78DRAFT_361223</name>
</gene>
<feature type="chain" id="PRO_5040236875" evidence="1">
    <location>
        <begin position="20"/>
        <end position="281"/>
    </location>
</feature>
<sequence>MALPSLILALLLLSHPCLSWTIQTYMFLISPPRLTTPPGDRYMTRNGTFLSPNYLDSCINRPVPQNITRSKFAVTNGRMIFSITNGSKTAISGGGDRRSPWTETFRMDLGLVHLWHTYLGPPGSPPYNTGVKGTYRHKQTMWRWSSWQNLPDSGKCYIPLNMTTMVVDKDRNALSASDLVGLNVTLGLAVMDTRNYGVFEEVHQCSYVTLVDDAEGQDRQGDSIPHCDSYNPKSPFAPCPTCASNTASKSPSPTSSIAELKATILGWLAYCSILLLFTPWI</sequence>
<evidence type="ECO:0000313" key="2">
    <source>
        <dbReference type="EMBL" id="KAF2261223.1"/>
    </source>
</evidence>
<comment type="caution">
    <text evidence="2">The sequence shown here is derived from an EMBL/GenBank/DDBJ whole genome shotgun (WGS) entry which is preliminary data.</text>
</comment>
<dbReference type="EMBL" id="ML986662">
    <property type="protein sequence ID" value="KAF2261223.1"/>
    <property type="molecule type" value="Genomic_DNA"/>
</dbReference>
<feature type="signal peptide" evidence="1">
    <location>
        <begin position="1"/>
        <end position="19"/>
    </location>
</feature>
<reference evidence="3" key="1">
    <citation type="journal article" date="2020" name="Stud. Mycol.">
        <title>101 Dothideomycetes genomes: A test case for predicting lifestyles and emergence of pathogens.</title>
        <authorList>
            <person name="Haridas S."/>
            <person name="Albert R."/>
            <person name="Binder M."/>
            <person name="Bloem J."/>
            <person name="LaButti K."/>
            <person name="Salamov A."/>
            <person name="Andreopoulos B."/>
            <person name="Baker S."/>
            <person name="Barry K."/>
            <person name="Bills G."/>
            <person name="Bluhm B."/>
            <person name="Cannon C."/>
            <person name="Castanera R."/>
            <person name="Culley D."/>
            <person name="Daum C."/>
            <person name="Ezra D."/>
            <person name="Gonzalez J."/>
            <person name="Henrissat B."/>
            <person name="Kuo A."/>
            <person name="Liang C."/>
            <person name="Lipzen A."/>
            <person name="Lutzoni F."/>
            <person name="Magnuson J."/>
            <person name="Mondo S."/>
            <person name="Nolan M."/>
            <person name="Ohm R."/>
            <person name="Pangilinan J."/>
            <person name="Park H.-J."/>
            <person name="Ramirez L."/>
            <person name="Alfaro M."/>
            <person name="Sun H."/>
            <person name="Tritt A."/>
            <person name="Yoshinaga Y."/>
            <person name="Zwiers L.-H."/>
            <person name="Turgeon B."/>
            <person name="Goodwin S."/>
            <person name="Spatafora J."/>
            <person name="Crous P."/>
            <person name="Grigoriev I."/>
        </authorList>
    </citation>
    <scope>NUCLEOTIDE SEQUENCE [LARGE SCALE GENOMIC DNA]</scope>
    <source>
        <strain evidence="3">CBS 304.66</strain>
    </source>
</reference>
<protein>
    <submittedName>
        <fullName evidence="2">Uncharacterized protein</fullName>
    </submittedName>
</protein>
<organism evidence="2 3">
    <name type="scientific">Lojkania enalia</name>
    <dbReference type="NCBI Taxonomy" id="147567"/>
    <lineage>
        <taxon>Eukaryota</taxon>
        <taxon>Fungi</taxon>
        <taxon>Dikarya</taxon>
        <taxon>Ascomycota</taxon>
        <taxon>Pezizomycotina</taxon>
        <taxon>Dothideomycetes</taxon>
        <taxon>Pleosporomycetidae</taxon>
        <taxon>Pleosporales</taxon>
        <taxon>Pleosporales incertae sedis</taxon>
        <taxon>Lojkania</taxon>
    </lineage>
</organism>
<evidence type="ECO:0000256" key="1">
    <source>
        <dbReference type="SAM" id="SignalP"/>
    </source>
</evidence>
<dbReference type="Proteomes" id="UP000800093">
    <property type="component" value="Unassembled WGS sequence"/>
</dbReference>
<name>A0A9P4N157_9PLEO</name>
<proteinExistence type="predicted"/>
<keyword evidence="3" id="KW-1185">Reference proteome</keyword>
<dbReference type="AlphaFoldDB" id="A0A9P4N157"/>
<dbReference type="OrthoDB" id="5131270at2759"/>
<keyword evidence="1" id="KW-0732">Signal</keyword>
<evidence type="ECO:0000313" key="3">
    <source>
        <dbReference type="Proteomes" id="UP000800093"/>
    </source>
</evidence>